<keyword evidence="8" id="KW-1185">Reference proteome</keyword>
<reference evidence="8" key="1">
    <citation type="submission" date="2015-07" db="EMBL/GenBank/DDBJ databases">
        <title>Draft genome sequence of Acetobacterium bakii DSM 8293, a potential psychrophilic chemical producer through syngas fermentation.</title>
        <authorList>
            <person name="Song Y."/>
            <person name="Hwang S."/>
            <person name="Cho B.-K."/>
        </authorList>
    </citation>
    <scope>NUCLEOTIDE SEQUENCE [LARGE SCALE GENOMIC DNA]</scope>
    <source>
        <strain evidence="8">DSM 8239</strain>
    </source>
</reference>
<keyword evidence="2" id="KW-1003">Cell membrane</keyword>
<dbReference type="RefSeq" id="WP_050739398.1">
    <property type="nucleotide sequence ID" value="NZ_LGYO01000011.1"/>
</dbReference>
<evidence type="ECO:0000256" key="6">
    <source>
        <dbReference type="SAM" id="Phobius"/>
    </source>
</evidence>
<evidence type="ECO:0008006" key="9">
    <source>
        <dbReference type="Google" id="ProtNLM"/>
    </source>
</evidence>
<evidence type="ECO:0000256" key="2">
    <source>
        <dbReference type="ARBA" id="ARBA00022475"/>
    </source>
</evidence>
<dbReference type="GO" id="GO:0044781">
    <property type="term" value="P:bacterial-type flagellum organization"/>
    <property type="evidence" value="ECO:0007669"/>
    <property type="project" value="InterPro"/>
</dbReference>
<dbReference type="AlphaFoldDB" id="A0A0L6U283"/>
<dbReference type="GO" id="GO:0016020">
    <property type="term" value="C:membrane"/>
    <property type="evidence" value="ECO:0007669"/>
    <property type="project" value="InterPro"/>
</dbReference>
<comment type="subcellular location">
    <subcellularLocation>
        <location evidence="1">Cell membrane</location>
    </subcellularLocation>
</comment>
<dbReference type="Pfam" id="PF04347">
    <property type="entry name" value="FliO"/>
    <property type="match status" value="1"/>
</dbReference>
<organism evidence="7 8">
    <name type="scientific">Acetobacterium bakii</name>
    <dbReference type="NCBI Taxonomy" id="52689"/>
    <lineage>
        <taxon>Bacteria</taxon>
        <taxon>Bacillati</taxon>
        <taxon>Bacillota</taxon>
        <taxon>Clostridia</taxon>
        <taxon>Eubacteriales</taxon>
        <taxon>Eubacteriaceae</taxon>
        <taxon>Acetobacterium</taxon>
    </lineage>
</organism>
<evidence type="ECO:0000313" key="8">
    <source>
        <dbReference type="Proteomes" id="UP000036873"/>
    </source>
</evidence>
<keyword evidence="3 6" id="KW-0812">Transmembrane</keyword>
<comment type="caution">
    <text evidence="7">The sequence shown here is derived from an EMBL/GenBank/DDBJ whole genome shotgun (WGS) entry which is preliminary data.</text>
</comment>
<name>A0A0L6U283_9FIRM</name>
<evidence type="ECO:0000256" key="4">
    <source>
        <dbReference type="ARBA" id="ARBA00022989"/>
    </source>
</evidence>
<keyword evidence="5 6" id="KW-0472">Membrane</keyword>
<evidence type="ECO:0000256" key="1">
    <source>
        <dbReference type="ARBA" id="ARBA00004236"/>
    </source>
</evidence>
<dbReference type="EMBL" id="LGYO01000011">
    <property type="protein sequence ID" value="KNZ42634.1"/>
    <property type="molecule type" value="Genomic_DNA"/>
</dbReference>
<dbReference type="STRING" id="52689.AKG39_05690"/>
<sequence length="120" mass="13290">MSGSEIFSIIPGLLGAIGVLVLTYYGSRWYVKRYPGGPGSLTGTNNIKVVERLVVSKTGSIIIIDVQGIQYMVGISEQNIQIMKQLDEPILYPQKAEITKESFLGVLKTFTQKENHNEKT</sequence>
<dbReference type="InterPro" id="IPR022781">
    <property type="entry name" value="Flagellar_biosynth_FliO"/>
</dbReference>
<protein>
    <recommendedName>
        <fullName evidence="9">Flagellar protein</fullName>
    </recommendedName>
</protein>
<keyword evidence="4 6" id="KW-1133">Transmembrane helix</keyword>
<proteinExistence type="predicted"/>
<accession>A0A0L6U283</accession>
<evidence type="ECO:0000256" key="3">
    <source>
        <dbReference type="ARBA" id="ARBA00022692"/>
    </source>
</evidence>
<dbReference type="Proteomes" id="UP000036873">
    <property type="component" value="Unassembled WGS sequence"/>
</dbReference>
<evidence type="ECO:0000256" key="5">
    <source>
        <dbReference type="ARBA" id="ARBA00023136"/>
    </source>
</evidence>
<feature type="transmembrane region" description="Helical" evidence="6">
    <location>
        <begin position="6"/>
        <end position="25"/>
    </location>
</feature>
<evidence type="ECO:0000313" key="7">
    <source>
        <dbReference type="EMBL" id="KNZ42634.1"/>
    </source>
</evidence>
<gene>
    <name evidence="7" type="ORF">AKG39_05690</name>
</gene>